<keyword evidence="4" id="KW-1185">Reference proteome</keyword>
<evidence type="ECO:0000256" key="1">
    <source>
        <dbReference type="RuleBase" id="RU363044"/>
    </source>
</evidence>
<dbReference type="InterPro" id="IPR010285">
    <property type="entry name" value="DNA_helicase_pif1-like_DEAD"/>
</dbReference>
<keyword evidence="1" id="KW-0347">Helicase</keyword>
<dbReference type="EC" id="5.6.2.3" evidence="1"/>
<keyword evidence="1" id="KW-0234">DNA repair</keyword>
<proteinExistence type="inferred from homology"/>
<reference evidence="3 4" key="1">
    <citation type="submission" date="2023-09" db="EMBL/GenBank/DDBJ databases">
        <authorList>
            <person name="Wang M."/>
        </authorList>
    </citation>
    <scope>NUCLEOTIDE SEQUENCE [LARGE SCALE GENOMIC DNA]</scope>
    <source>
        <strain evidence="3">GT-2023</strain>
        <tissue evidence="3">Liver</tissue>
    </source>
</reference>
<dbReference type="PANTHER" id="PTHR47642">
    <property type="entry name" value="ATP-DEPENDENT DNA HELICASE"/>
    <property type="match status" value="1"/>
</dbReference>
<dbReference type="InterPro" id="IPR051055">
    <property type="entry name" value="PIF1_helicase"/>
</dbReference>
<keyword evidence="1" id="KW-0378">Hydrolase</keyword>
<keyword evidence="1" id="KW-0233">DNA recombination</keyword>
<evidence type="ECO:0000313" key="3">
    <source>
        <dbReference type="EMBL" id="KAL1268497.1"/>
    </source>
</evidence>
<dbReference type="InterPro" id="IPR027417">
    <property type="entry name" value="P-loop_NTPase"/>
</dbReference>
<dbReference type="PANTHER" id="PTHR47642:SF5">
    <property type="entry name" value="ATP-DEPENDENT DNA HELICASE"/>
    <property type="match status" value="1"/>
</dbReference>
<sequence>MNKALKLNTSHHVTSYDCYNTEATKILRQLPRLQEEGDLSMPTMPLSAFTGTAAFNISGKTLHSLLKLPRSLKPPYQGLGNSLDKVRAGLRDVEILIINEVSMISKDLFAYIIWRFQQIKGSKKPFGGISHLAVGDYYQLPLLGKAKPLCVFEEDAVKKPKDCLRDAPHIFVTNKEVQKYNTKTVQAPYTDIITIDAEVAVGVRVMVTKNLDLEHGIVNGCFDKIANIVTKTKDGIATVQMLGLQLDNPNAGQKHRKKVGGEEDVLVYIERNRHVSMSEKIKCECNTDDDELDTSLCANFFQVSSLYPMSDPAARWREMLLYTTNCI</sequence>
<comment type="similarity">
    <text evidence="1">Belongs to the helicase family.</text>
</comment>
<comment type="catalytic activity">
    <reaction evidence="1">
        <text>ATP + H2O = ADP + phosphate + H(+)</text>
        <dbReference type="Rhea" id="RHEA:13065"/>
        <dbReference type="ChEBI" id="CHEBI:15377"/>
        <dbReference type="ChEBI" id="CHEBI:15378"/>
        <dbReference type="ChEBI" id="CHEBI:30616"/>
        <dbReference type="ChEBI" id="CHEBI:43474"/>
        <dbReference type="ChEBI" id="CHEBI:456216"/>
        <dbReference type="EC" id="5.6.2.3"/>
    </reaction>
</comment>
<protein>
    <recommendedName>
        <fullName evidence="1">ATP-dependent DNA helicase</fullName>
        <ecNumber evidence="1">5.6.2.3</ecNumber>
    </recommendedName>
</protein>
<comment type="cofactor">
    <cofactor evidence="1">
        <name>Mg(2+)</name>
        <dbReference type="ChEBI" id="CHEBI:18420"/>
    </cofactor>
</comment>
<accession>A0ABR3MV36</accession>
<dbReference type="EMBL" id="JAYMGO010000009">
    <property type="protein sequence ID" value="KAL1268497.1"/>
    <property type="molecule type" value="Genomic_DNA"/>
</dbReference>
<organism evidence="3 4">
    <name type="scientific">Cirrhinus molitorella</name>
    <name type="common">mud carp</name>
    <dbReference type="NCBI Taxonomy" id="172907"/>
    <lineage>
        <taxon>Eukaryota</taxon>
        <taxon>Metazoa</taxon>
        <taxon>Chordata</taxon>
        <taxon>Craniata</taxon>
        <taxon>Vertebrata</taxon>
        <taxon>Euteleostomi</taxon>
        <taxon>Actinopterygii</taxon>
        <taxon>Neopterygii</taxon>
        <taxon>Teleostei</taxon>
        <taxon>Ostariophysi</taxon>
        <taxon>Cypriniformes</taxon>
        <taxon>Cyprinidae</taxon>
        <taxon>Labeoninae</taxon>
        <taxon>Labeonini</taxon>
        <taxon>Cirrhinus</taxon>
    </lineage>
</organism>
<gene>
    <name evidence="3" type="ORF">QQF64_033860</name>
</gene>
<dbReference type="Pfam" id="PF05970">
    <property type="entry name" value="PIF1"/>
    <property type="match status" value="1"/>
</dbReference>
<dbReference type="Gene3D" id="3.40.50.300">
    <property type="entry name" value="P-loop containing nucleotide triphosphate hydrolases"/>
    <property type="match status" value="1"/>
</dbReference>
<comment type="caution">
    <text evidence="3">The sequence shown here is derived from an EMBL/GenBank/DDBJ whole genome shotgun (WGS) entry which is preliminary data.</text>
</comment>
<keyword evidence="1" id="KW-0227">DNA damage</keyword>
<evidence type="ECO:0000259" key="2">
    <source>
        <dbReference type="Pfam" id="PF05970"/>
    </source>
</evidence>
<feature type="domain" description="DNA helicase Pif1-like DEAD-box helicase" evidence="2">
    <location>
        <begin position="48"/>
        <end position="141"/>
    </location>
</feature>
<evidence type="ECO:0000313" key="4">
    <source>
        <dbReference type="Proteomes" id="UP001558613"/>
    </source>
</evidence>
<keyword evidence="1" id="KW-0547">Nucleotide-binding</keyword>
<dbReference type="Proteomes" id="UP001558613">
    <property type="component" value="Unassembled WGS sequence"/>
</dbReference>
<name>A0ABR3MV36_9TELE</name>
<keyword evidence="1" id="KW-0067">ATP-binding</keyword>